<reference evidence="1 2" key="1">
    <citation type="submission" date="2014-02" db="EMBL/GenBank/DDBJ databases">
        <title>The genome sequence of Colletotrichum salicis CBS 607.94.</title>
        <authorList>
            <person name="Baroncelli R."/>
            <person name="Thon M.R."/>
        </authorList>
    </citation>
    <scope>NUCLEOTIDE SEQUENCE [LARGE SCALE GENOMIC DNA]</scope>
    <source>
        <strain evidence="1 2">CBS 607.94</strain>
    </source>
</reference>
<dbReference type="EMBL" id="JFFI01001720">
    <property type="protein sequence ID" value="KXH55512.1"/>
    <property type="molecule type" value="Genomic_DNA"/>
</dbReference>
<dbReference type="Proteomes" id="UP000070121">
    <property type="component" value="Unassembled WGS sequence"/>
</dbReference>
<comment type="caution">
    <text evidence="1">The sequence shown here is derived from an EMBL/GenBank/DDBJ whole genome shotgun (WGS) entry which is preliminary data.</text>
</comment>
<evidence type="ECO:0000313" key="1">
    <source>
        <dbReference type="EMBL" id="KXH55512.1"/>
    </source>
</evidence>
<evidence type="ECO:0000313" key="2">
    <source>
        <dbReference type="Proteomes" id="UP000070121"/>
    </source>
</evidence>
<sequence>MSLSVVSWSDVANLRRRQAIKPCCGPVGFPYPGARLGSVRMRKLVAIASISSYRVAADSVPGTDTIVLDPKYRFTAFNIPVTCFERAGHGISEDQTSNFAITLRHSRAPKSRCQRLLLAAPDDHSTHDTKRLSPTELGNEMRKNTILRGTHWGF</sequence>
<dbReference type="AlphaFoldDB" id="A0A135U584"/>
<protein>
    <submittedName>
        <fullName evidence="1">Uncharacterized protein</fullName>
    </submittedName>
</protein>
<name>A0A135U584_9PEZI</name>
<proteinExistence type="predicted"/>
<organism evidence="1 2">
    <name type="scientific">Colletotrichum salicis</name>
    <dbReference type="NCBI Taxonomy" id="1209931"/>
    <lineage>
        <taxon>Eukaryota</taxon>
        <taxon>Fungi</taxon>
        <taxon>Dikarya</taxon>
        <taxon>Ascomycota</taxon>
        <taxon>Pezizomycotina</taxon>
        <taxon>Sordariomycetes</taxon>
        <taxon>Hypocreomycetidae</taxon>
        <taxon>Glomerellales</taxon>
        <taxon>Glomerellaceae</taxon>
        <taxon>Colletotrichum</taxon>
        <taxon>Colletotrichum acutatum species complex</taxon>
    </lineage>
</organism>
<gene>
    <name evidence="1" type="ORF">CSAL01_05342</name>
</gene>
<accession>A0A135U584</accession>
<keyword evidence="2" id="KW-1185">Reference proteome</keyword>